<dbReference type="InterPro" id="IPR041664">
    <property type="entry name" value="AAA_16"/>
</dbReference>
<protein>
    <submittedName>
        <fullName evidence="4">AAA family ATPase</fullName>
    </submittedName>
</protein>
<dbReference type="Proteomes" id="UP001432209">
    <property type="component" value="Chromosome"/>
</dbReference>
<sequence length="886" mass="96242">MEPMEELRSMALALGSGRGGALLVDGVSGMGKSSLLGEFVRRLGQAEPDGVNCRVVTTHCHPAIGPGLRYGPVVDLLLKLGAQAQQPGRVRRLFGGAGRGVSTAAPELLSALVPGLGAALTVGREVTEAALNSGSMPFDSLLPFQQGAVAQIADSLLEQARSGPPVIFVIDDVQNIDPSSLQVLDRLLRALPGEPVALVLSHATGEAMDDGAASVEQLLRRWESESLIRSHSLNGLPQDAVAELVRSRHPLAPPALSARLNLLTAGHPIFVQLCLDEWQPGNGDQVILPESLSRVVEDRMRRLDDGDRDLLITAATQGAVFLSRTVAEAVGIAHKDVMDRLHRIARARQFITRADPPGWAQAEASDCYRFEHQALWKVLYAQQSPQQRRSRHARIAAALSAREARDFPLERRLEIAHHLDQGGYECLAASARAHYALARSAAIDGLSFAEAERHCETAIHAARSLPRSEPGRDRQLAEAIELLLSLTEVRWRGQHRSEGEPGIDALAAEAEQAAARSRAPELIARTTLLRGKTLLATEGLVPALDKLQQAVTIAEEQDDPVALFVARVEYGRQASKRKLTDGLEQLLEAERLYASEPRLGGSGDPVLQHARNLNEMQLGITLFDHGRLGEALGRLRRCTDRLRDEPLHAELPIALNYLAQIQIGLGTHPAAESVLEEAREAESARGGDSGWHAYNTALLALLRARDPDRRDESLALIEDAWLETERTWLINLVPIVRNVYAQVVLTTAHGNPEALERAYRLATDTIVETRRTGMVRSEIAALSLLGQVRLAQADTAGAADFARQAVQTLERTGDMPALRSEEVLYHAARALNAIGAGQEALTLLEQAREKVARKAGSLDEETRRVFTREPLNRLIALGRLGELGGE</sequence>
<keyword evidence="5" id="KW-1185">Reference proteome</keyword>
<evidence type="ECO:0000313" key="4">
    <source>
        <dbReference type="EMBL" id="WUX52220.1"/>
    </source>
</evidence>
<accession>A0ABZ2A4J2</accession>
<gene>
    <name evidence="4" type="ORF">OG442_12185</name>
</gene>
<feature type="domain" description="Orc1-like AAA ATPase" evidence="3">
    <location>
        <begin position="5"/>
        <end position="199"/>
    </location>
</feature>
<dbReference type="Pfam" id="PF13191">
    <property type="entry name" value="AAA_16"/>
    <property type="match status" value="1"/>
</dbReference>
<dbReference type="PANTHER" id="PTHR16305">
    <property type="entry name" value="TESTICULAR SOLUBLE ADENYLYL CYCLASE"/>
    <property type="match status" value="1"/>
</dbReference>
<evidence type="ECO:0000259" key="3">
    <source>
        <dbReference type="Pfam" id="PF13191"/>
    </source>
</evidence>
<evidence type="ECO:0000313" key="5">
    <source>
        <dbReference type="Proteomes" id="UP001432209"/>
    </source>
</evidence>
<dbReference type="Gene3D" id="1.25.40.10">
    <property type="entry name" value="Tetratricopeptide repeat domain"/>
    <property type="match status" value="1"/>
</dbReference>
<dbReference type="InterPro" id="IPR027417">
    <property type="entry name" value="P-loop_NTPase"/>
</dbReference>
<dbReference type="EMBL" id="CP109495">
    <property type="protein sequence ID" value="WUX52220.1"/>
    <property type="molecule type" value="Genomic_DNA"/>
</dbReference>
<dbReference type="InterPro" id="IPR011990">
    <property type="entry name" value="TPR-like_helical_dom_sf"/>
</dbReference>
<dbReference type="PANTHER" id="PTHR16305:SF35">
    <property type="entry name" value="TRANSCRIPTIONAL ACTIVATOR DOMAIN"/>
    <property type="match status" value="1"/>
</dbReference>
<dbReference type="SUPFAM" id="SSF52540">
    <property type="entry name" value="P-loop containing nucleoside triphosphate hydrolases"/>
    <property type="match status" value="1"/>
</dbReference>
<keyword evidence="2" id="KW-0067">ATP-binding</keyword>
<evidence type="ECO:0000256" key="2">
    <source>
        <dbReference type="ARBA" id="ARBA00022840"/>
    </source>
</evidence>
<name>A0ABZ2A4J2_STRNV</name>
<organism evidence="4 5">
    <name type="scientific">Streptomyces niveus</name>
    <name type="common">Streptomyces spheroides</name>
    <dbReference type="NCBI Taxonomy" id="193462"/>
    <lineage>
        <taxon>Bacteria</taxon>
        <taxon>Bacillati</taxon>
        <taxon>Actinomycetota</taxon>
        <taxon>Actinomycetes</taxon>
        <taxon>Kitasatosporales</taxon>
        <taxon>Streptomycetaceae</taxon>
        <taxon>Streptomyces</taxon>
    </lineage>
</organism>
<evidence type="ECO:0000256" key="1">
    <source>
        <dbReference type="ARBA" id="ARBA00022741"/>
    </source>
</evidence>
<reference evidence="4" key="1">
    <citation type="submission" date="2022-10" db="EMBL/GenBank/DDBJ databases">
        <title>The complete genomes of actinobacterial strains from the NBC collection.</title>
        <authorList>
            <person name="Joergensen T.S."/>
            <person name="Alvarez Arevalo M."/>
            <person name="Sterndorff E.B."/>
            <person name="Faurdal D."/>
            <person name="Vuksanovic O."/>
            <person name="Mourched A.-S."/>
            <person name="Charusanti P."/>
            <person name="Shaw S."/>
            <person name="Blin K."/>
            <person name="Weber T."/>
        </authorList>
    </citation>
    <scope>NUCLEOTIDE SEQUENCE</scope>
    <source>
        <strain evidence="4">NBC_01432</strain>
    </source>
</reference>
<dbReference type="Gene3D" id="3.40.50.300">
    <property type="entry name" value="P-loop containing nucleotide triphosphate hydrolases"/>
    <property type="match status" value="1"/>
</dbReference>
<proteinExistence type="predicted"/>
<dbReference type="SUPFAM" id="SSF48452">
    <property type="entry name" value="TPR-like"/>
    <property type="match status" value="1"/>
</dbReference>
<keyword evidence="1" id="KW-0547">Nucleotide-binding</keyword>